<dbReference type="Pfam" id="PF08922">
    <property type="entry name" value="DUF1905"/>
    <property type="match status" value="1"/>
</dbReference>
<gene>
    <name evidence="1" type="ORF">EQG66_00835</name>
</gene>
<dbReference type="InterPro" id="IPR037079">
    <property type="entry name" value="AF2212/PG0164-like_sf"/>
</dbReference>
<comment type="caution">
    <text evidence="1">The sequence shown here is derived from an EMBL/GenBank/DDBJ whole genome shotgun (WGS) entry which is preliminary data.</text>
</comment>
<name>A0A4V1N472_9SPHN</name>
<protein>
    <submittedName>
        <fullName evidence="1">DUF1905 domain-containing protein</fullName>
    </submittedName>
</protein>
<dbReference type="Proteomes" id="UP000290958">
    <property type="component" value="Unassembled WGS sequence"/>
</dbReference>
<organism evidence="1 2">
    <name type="scientific">Sphingobium fluviale</name>
    <dbReference type="NCBI Taxonomy" id="2506423"/>
    <lineage>
        <taxon>Bacteria</taxon>
        <taxon>Pseudomonadati</taxon>
        <taxon>Pseudomonadota</taxon>
        <taxon>Alphaproteobacteria</taxon>
        <taxon>Sphingomonadales</taxon>
        <taxon>Sphingomonadaceae</taxon>
        <taxon>Sphingobium</taxon>
    </lineage>
</organism>
<dbReference type="OrthoDB" id="9808666at2"/>
<evidence type="ECO:0000313" key="1">
    <source>
        <dbReference type="EMBL" id="RXR31156.1"/>
    </source>
</evidence>
<dbReference type="InterPro" id="IPR015018">
    <property type="entry name" value="DUF1905"/>
</dbReference>
<dbReference type="SUPFAM" id="SSF141694">
    <property type="entry name" value="AF2212/PG0164-like"/>
    <property type="match status" value="1"/>
</dbReference>
<accession>A0A4V1N472</accession>
<proteinExistence type="predicted"/>
<evidence type="ECO:0000313" key="2">
    <source>
        <dbReference type="Proteomes" id="UP000290958"/>
    </source>
</evidence>
<dbReference type="AlphaFoldDB" id="A0A4V1N472"/>
<reference evidence="2" key="1">
    <citation type="submission" date="2019-01" db="EMBL/GenBank/DDBJ databases">
        <title>Cytophagaceae bacterium strain CAR-16.</title>
        <authorList>
            <person name="Chen W.-M."/>
        </authorList>
    </citation>
    <scope>NUCLEOTIDE SEQUENCE [LARGE SCALE GENOMIC DNA]</scope>
    <source>
        <strain evidence="2">CHR27</strain>
    </source>
</reference>
<dbReference type="EMBL" id="SBKP01000001">
    <property type="protein sequence ID" value="RXR31156.1"/>
    <property type="molecule type" value="Genomic_DNA"/>
</dbReference>
<sequence length="103" mass="11566">METIRHTAPLWRWSGSSGGNWFFITIDGEAGEMLSATRLMRRLETGTVRGFGSMRVFARIGESRWSTSVFPQKEGGWLLPVKASIRCAEEIGEGDRVELALEF</sequence>
<keyword evidence="2" id="KW-1185">Reference proteome</keyword>
<dbReference type="Gene3D" id="2.40.30.100">
    <property type="entry name" value="AF2212/PG0164-like"/>
    <property type="match status" value="1"/>
</dbReference>